<proteinExistence type="predicted"/>
<accession>A0A7S3L2S4</accession>
<dbReference type="PANTHER" id="PTHR45969">
    <property type="entry name" value="RING ZINC FINGER PROTEIN-RELATED"/>
    <property type="match status" value="1"/>
</dbReference>
<dbReference type="GO" id="GO:0008270">
    <property type="term" value="F:zinc ion binding"/>
    <property type="evidence" value="ECO:0007669"/>
    <property type="project" value="UniProtKB-KW"/>
</dbReference>
<feature type="transmembrane region" description="Helical" evidence="5">
    <location>
        <begin position="20"/>
        <end position="39"/>
    </location>
</feature>
<keyword evidence="5" id="KW-0472">Membrane</keyword>
<dbReference type="CDD" id="cd16448">
    <property type="entry name" value="RING-H2"/>
    <property type="match status" value="1"/>
</dbReference>
<evidence type="ECO:0000256" key="1">
    <source>
        <dbReference type="ARBA" id="ARBA00022723"/>
    </source>
</evidence>
<keyword evidence="1" id="KW-0479">Metal-binding</keyword>
<evidence type="ECO:0000256" key="4">
    <source>
        <dbReference type="PROSITE-ProRule" id="PRU00175"/>
    </source>
</evidence>
<evidence type="ECO:0000313" key="7">
    <source>
        <dbReference type="EMBL" id="CAE0409152.1"/>
    </source>
</evidence>
<gene>
    <name evidence="7" type="ORF">ACOF00016_LOCUS6838</name>
</gene>
<dbReference type="EMBL" id="HBIM01008056">
    <property type="protein sequence ID" value="CAE0409152.1"/>
    <property type="molecule type" value="Transcribed_RNA"/>
</dbReference>
<evidence type="ECO:0000259" key="6">
    <source>
        <dbReference type="PROSITE" id="PS50089"/>
    </source>
</evidence>
<keyword evidence="5" id="KW-0812">Transmembrane</keyword>
<keyword evidence="3" id="KW-0862">Zinc</keyword>
<keyword evidence="2 4" id="KW-0863">Zinc-finger</keyword>
<sequence>MSSAAPSLQGSQNNMGTREAFIIGAALIAMLVFLAALRFCCNSFIDIVILDNAEVFCRPFAESFRWAFPRWHVRTQPATANTTTTSVEIPNGNQTTSFPIALTSKILTKADLQEHRATNHKRPNHHHHHADDVESVSSHTLMCSICLRELHEGDCAYIGPCDHIFHKECMFQWVESSGRDCPNCRSEIIPSPIEVNTGDALPPGN</sequence>
<dbReference type="SMART" id="SM00184">
    <property type="entry name" value="RING"/>
    <property type="match status" value="1"/>
</dbReference>
<evidence type="ECO:0000256" key="5">
    <source>
        <dbReference type="SAM" id="Phobius"/>
    </source>
</evidence>
<dbReference type="PANTHER" id="PTHR45969:SF69">
    <property type="entry name" value="FINGER DOMAIN PROTEIN, PUTATIVE (AFU_ORTHOLOGUE AFUA_3G12190)-RELATED"/>
    <property type="match status" value="1"/>
</dbReference>
<reference evidence="7" key="1">
    <citation type="submission" date="2021-01" db="EMBL/GenBank/DDBJ databases">
        <authorList>
            <person name="Corre E."/>
            <person name="Pelletier E."/>
            <person name="Niang G."/>
            <person name="Scheremetjew M."/>
            <person name="Finn R."/>
            <person name="Kale V."/>
            <person name="Holt S."/>
            <person name="Cochrane G."/>
            <person name="Meng A."/>
            <person name="Brown T."/>
            <person name="Cohen L."/>
        </authorList>
    </citation>
    <scope>NUCLEOTIDE SEQUENCE</scope>
    <source>
        <strain evidence="7">CCMP127</strain>
    </source>
</reference>
<evidence type="ECO:0000256" key="3">
    <source>
        <dbReference type="ARBA" id="ARBA00022833"/>
    </source>
</evidence>
<feature type="domain" description="RING-type" evidence="6">
    <location>
        <begin position="143"/>
        <end position="185"/>
    </location>
</feature>
<dbReference type="PROSITE" id="PS50089">
    <property type="entry name" value="ZF_RING_2"/>
    <property type="match status" value="1"/>
</dbReference>
<protein>
    <recommendedName>
        <fullName evidence="6">RING-type domain-containing protein</fullName>
    </recommendedName>
</protein>
<dbReference type="Pfam" id="PF13639">
    <property type="entry name" value="zf-RING_2"/>
    <property type="match status" value="1"/>
</dbReference>
<keyword evidence="5" id="KW-1133">Transmembrane helix</keyword>
<organism evidence="7">
    <name type="scientific">Amphora coffeiformis</name>
    <dbReference type="NCBI Taxonomy" id="265554"/>
    <lineage>
        <taxon>Eukaryota</taxon>
        <taxon>Sar</taxon>
        <taxon>Stramenopiles</taxon>
        <taxon>Ochrophyta</taxon>
        <taxon>Bacillariophyta</taxon>
        <taxon>Bacillariophyceae</taxon>
        <taxon>Bacillariophycidae</taxon>
        <taxon>Thalassiophysales</taxon>
        <taxon>Catenulaceae</taxon>
        <taxon>Amphora</taxon>
    </lineage>
</organism>
<dbReference type="InterPro" id="IPR013083">
    <property type="entry name" value="Znf_RING/FYVE/PHD"/>
</dbReference>
<evidence type="ECO:0000256" key="2">
    <source>
        <dbReference type="ARBA" id="ARBA00022771"/>
    </source>
</evidence>
<dbReference type="GO" id="GO:0061630">
    <property type="term" value="F:ubiquitin protein ligase activity"/>
    <property type="evidence" value="ECO:0007669"/>
    <property type="project" value="TreeGrafter"/>
</dbReference>
<dbReference type="InterPro" id="IPR001841">
    <property type="entry name" value="Znf_RING"/>
</dbReference>
<dbReference type="GO" id="GO:0016567">
    <property type="term" value="P:protein ubiquitination"/>
    <property type="evidence" value="ECO:0007669"/>
    <property type="project" value="TreeGrafter"/>
</dbReference>
<dbReference type="SUPFAM" id="SSF57850">
    <property type="entry name" value="RING/U-box"/>
    <property type="match status" value="1"/>
</dbReference>
<dbReference type="Gene3D" id="3.30.40.10">
    <property type="entry name" value="Zinc/RING finger domain, C3HC4 (zinc finger)"/>
    <property type="match status" value="1"/>
</dbReference>
<dbReference type="AlphaFoldDB" id="A0A7S3L2S4"/>
<name>A0A7S3L2S4_9STRA</name>